<evidence type="ECO:0000256" key="1">
    <source>
        <dbReference type="ARBA" id="ARBA00022694"/>
    </source>
</evidence>
<dbReference type="Gene3D" id="3.40.50.620">
    <property type="entry name" value="HUPs"/>
    <property type="match status" value="1"/>
</dbReference>
<keyword evidence="2" id="KW-0067">ATP-binding</keyword>
<dbReference type="GO" id="GO:0005524">
    <property type="term" value="F:ATP binding"/>
    <property type="evidence" value="ECO:0007669"/>
    <property type="project" value="UniProtKB-KW"/>
</dbReference>
<keyword evidence="1 2" id="KW-0819">tRNA processing</keyword>
<dbReference type="GO" id="GO:0006400">
    <property type="term" value="P:tRNA modification"/>
    <property type="evidence" value="ECO:0007669"/>
    <property type="project" value="UniProtKB-UniRule"/>
</dbReference>
<dbReference type="EMBL" id="DWXO01000078">
    <property type="protein sequence ID" value="HJB80958.1"/>
    <property type="molecule type" value="Genomic_DNA"/>
</dbReference>
<dbReference type="PANTHER" id="PTHR37825:SF1">
    <property type="entry name" value="TRNA(MET) CYTIDINE ACETATE LIGASE"/>
    <property type="match status" value="1"/>
</dbReference>
<comment type="subcellular location">
    <subcellularLocation>
        <location evidence="2">Cytoplasm</location>
    </subcellularLocation>
</comment>
<dbReference type="PANTHER" id="PTHR37825">
    <property type="entry name" value="TRNA(MET) CYTIDINE ACETATE LIGASE"/>
    <property type="match status" value="1"/>
</dbReference>
<dbReference type="SUPFAM" id="SSF52374">
    <property type="entry name" value="Nucleotidylyl transferase"/>
    <property type="match status" value="1"/>
</dbReference>
<protein>
    <recommendedName>
        <fullName evidence="2">tRNA(Met) cytidine acetate ligase</fullName>
        <ecNumber evidence="2">6.3.4.-</ecNumber>
    </recommendedName>
</protein>
<dbReference type="HAMAP" id="MF_01539">
    <property type="entry name" value="TmcAL"/>
    <property type="match status" value="1"/>
</dbReference>
<accession>A0A9D2SAV9</accession>
<dbReference type="GO" id="GO:0005737">
    <property type="term" value="C:cytoplasm"/>
    <property type="evidence" value="ECO:0007669"/>
    <property type="project" value="UniProtKB-SubCell"/>
</dbReference>
<evidence type="ECO:0000256" key="2">
    <source>
        <dbReference type="HAMAP-Rule" id="MF_01539"/>
    </source>
</evidence>
<keyword evidence="2" id="KW-0820">tRNA-binding</keyword>
<keyword evidence="2" id="KW-0694">RNA-binding</keyword>
<sequence>MTAIGIVAEYNPFHLGHAWHIAQTHRLLGGDRPVVCVMSGHWVQGADCAITDKWTRAGLALEGGADLVLELPTPWAMASAETFARGAVSLLWATGVVDTLSFGSECGSADELRQAAKALDAPDYPARLRAALDQGLSFPAARQQAANCPCLSTPNNNLGVEYLRALRHLNASMEVVTVSRRGAEHNGSRTVEGFASATQIRRLLRSEQYGEAAPLVPPGTLDRLGEVSSLSHVERAILARLRTMDVSDWAALPDSGTAEGLPERLVRAARQALSLDEFYALAKTKRYTHARLRRLALSAFLGLTTDRPALPPYVRVLGLNVRGQGLLKQMKDTCSLPVITKSAQAKALTGPARQLFEAEARYTDLYGLCFSTPKPCGLEWTSTPIIVI</sequence>
<dbReference type="GO" id="GO:0000049">
    <property type="term" value="F:tRNA binding"/>
    <property type="evidence" value="ECO:0007669"/>
    <property type="project" value="UniProtKB-KW"/>
</dbReference>
<comment type="caution">
    <text evidence="2">Lacks conserved residue(s) required for the propagation of feature annotation.</text>
</comment>
<feature type="binding site" evidence="2">
    <location>
        <begin position="7"/>
        <end position="20"/>
    </location>
    <ligand>
        <name>ATP</name>
        <dbReference type="ChEBI" id="CHEBI:30616"/>
    </ligand>
</feature>
<dbReference type="EC" id="6.3.4.-" evidence="2"/>
<organism evidence="3 4">
    <name type="scientific">Candidatus Flavonifractor intestinigallinarum</name>
    <dbReference type="NCBI Taxonomy" id="2838586"/>
    <lineage>
        <taxon>Bacteria</taxon>
        <taxon>Bacillati</taxon>
        <taxon>Bacillota</taxon>
        <taxon>Clostridia</taxon>
        <taxon>Eubacteriales</taxon>
        <taxon>Oscillospiraceae</taxon>
        <taxon>Flavonifractor</taxon>
    </lineage>
</organism>
<dbReference type="GO" id="GO:0016879">
    <property type="term" value="F:ligase activity, forming carbon-nitrogen bonds"/>
    <property type="evidence" value="ECO:0007669"/>
    <property type="project" value="UniProtKB-UniRule"/>
</dbReference>
<reference evidence="3" key="1">
    <citation type="journal article" date="2021" name="PeerJ">
        <title>Extensive microbial diversity within the chicken gut microbiome revealed by metagenomics and culture.</title>
        <authorList>
            <person name="Gilroy R."/>
            <person name="Ravi A."/>
            <person name="Getino M."/>
            <person name="Pursley I."/>
            <person name="Horton D.L."/>
            <person name="Alikhan N.F."/>
            <person name="Baker D."/>
            <person name="Gharbi K."/>
            <person name="Hall N."/>
            <person name="Watson M."/>
            <person name="Adriaenssens E.M."/>
            <person name="Foster-Nyarko E."/>
            <person name="Jarju S."/>
            <person name="Secka A."/>
            <person name="Antonio M."/>
            <person name="Oren A."/>
            <person name="Chaudhuri R.R."/>
            <person name="La Ragione R."/>
            <person name="Hildebrand F."/>
            <person name="Pallen M.J."/>
        </authorList>
    </citation>
    <scope>NUCLEOTIDE SEQUENCE</scope>
    <source>
        <strain evidence="3">CHK192-8294</strain>
    </source>
</reference>
<reference evidence="3" key="2">
    <citation type="submission" date="2021-04" db="EMBL/GenBank/DDBJ databases">
        <authorList>
            <person name="Gilroy R."/>
        </authorList>
    </citation>
    <scope>NUCLEOTIDE SEQUENCE</scope>
    <source>
        <strain evidence="3">CHK192-8294</strain>
    </source>
</reference>
<comment type="catalytic activity">
    <reaction evidence="2">
        <text>cytidine(34) in elongator tRNA(Met) + acetate + ATP = N(4)-acetylcytidine(34) in elongator tRNA(Met) + AMP + diphosphate</text>
        <dbReference type="Rhea" id="RHEA:58144"/>
        <dbReference type="Rhea" id="RHEA-COMP:10693"/>
        <dbReference type="Rhea" id="RHEA-COMP:10694"/>
        <dbReference type="ChEBI" id="CHEBI:30089"/>
        <dbReference type="ChEBI" id="CHEBI:30616"/>
        <dbReference type="ChEBI" id="CHEBI:33019"/>
        <dbReference type="ChEBI" id="CHEBI:74900"/>
        <dbReference type="ChEBI" id="CHEBI:82748"/>
        <dbReference type="ChEBI" id="CHEBI:456215"/>
    </reaction>
</comment>
<comment type="function">
    <text evidence="2">Catalyzes the formation of N(4)-acetylcytidine (ac(4)C) at the wobble position of elongator tRNA(Met), using acetate and ATP as substrates. First activates an acetate ion to form acetyladenylate (Ac-AMP) and then transfers the acetyl group to tRNA to form ac(4)C34.</text>
</comment>
<dbReference type="AlphaFoldDB" id="A0A9D2SAV9"/>
<feature type="binding site" evidence="2">
    <location>
        <position position="103"/>
    </location>
    <ligand>
        <name>ATP</name>
        <dbReference type="ChEBI" id="CHEBI:30616"/>
    </ligand>
</feature>
<dbReference type="InterPro" id="IPR014729">
    <property type="entry name" value="Rossmann-like_a/b/a_fold"/>
</dbReference>
<name>A0A9D2SAV9_9FIRM</name>
<evidence type="ECO:0000313" key="4">
    <source>
        <dbReference type="Proteomes" id="UP000823921"/>
    </source>
</evidence>
<keyword evidence="2" id="KW-0963">Cytoplasm</keyword>
<proteinExistence type="inferred from homology"/>
<dbReference type="Pfam" id="PF05636">
    <property type="entry name" value="HIGH_NTase1"/>
    <property type="match status" value="1"/>
</dbReference>
<evidence type="ECO:0000313" key="3">
    <source>
        <dbReference type="EMBL" id="HJB80958.1"/>
    </source>
</evidence>
<gene>
    <name evidence="2" type="primary">tmcAL</name>
    <name evidence="3" type="ORF">H9712_08230</name>
</gene>
<feature type="binding site" evidence="2">
    <location>
        <position position="180"/>
    </location>
    <ligand>
        <name>ATP</name>
        <dbReference type="ChEBI" id="CHEBI:30616"/>
    </ligand>
</feature>
<dbReference type="Proteomes" id="UP000823921">
    <property type="component" value="Unassembled WGS sequence"/>
</dbReference>
<keyword evidence="2" id="KW-0547">Nucleotide-binding</keyword>
<keyword evidence="2" id="KW-0436">Ligase</keyword>
<comment type="caution">
    <text evidence="3">The sequence shown here is derived from an EMBL/GenBank/DDBJ whole genome shotgun (WGS) entry which is preliminary data.</text>
</comment>
<dbReference type="InterPro" id="IPR008513">
    <property type="entry name" value="tRNA(Met)_cyd_acetate_ligase"/>
</dbReference>
<feature type="binding site" evidence="2">
    <location>
        <position position="155"/>
    </location>
    <ligand>
        <name>ATP</name>
        <dbReference type="ChEBI" id="CHEBI:30616"/>
    </ligand>
</feature>
<comment type="similarity">
    <text evidence="2">Belongs to the TmcAL family.</text>
</comment>